<reference evidence="2" key="1">
    <citation type="submission" date="2022-03" db="EMBL/GenBank/DDBJ databases">
        <title>Cryobacterium sp. nov. strain ZS14-85, isolated from Antarctic soil.</title>
        <authorList>
            <person name="Li J."/>
            <person name="Niu G."/>
        </authorList>
    </citation>
    <scope>NUCLEOTIDE SEQUENCE</scope>
    <source>
        <strain evidence="2">ZS14-85</strain>
    </source>
</reference>
<keyword evidence="3" id="KW-1185">Reference proteome</keyword>
<keyword evidence="1" id="KW-0812">Transmembrane</keyword>
<proteinExistence type="predicted"/>
<dbReference type="Proteomes" id="UP001165341">
    <property type="component" value="Unassembled WGS sequence"/>
</dbReference>
<protein>
    <submittedName>
        <fullName evidence="2">Uncharacterized protein</fullName>
    </submittedName>
</protein>
<sequence length="117" mass="12177">MSRLLNSGRGAGFEGAGRDRLRFASAAEAIIAANNTPAIVGVLSVLGILLISIAMLGSGFPRALAWLGVAAGVAGLAGEVLRCAVPPLYSVYGLLMWAWFVWTGIALIRLGLRTPRV</sequence>
<organism evidence="2 3">
    <name type="scientific">Cryobacterium zhongshanensis</name>
    <dbReference type="NCBI Taxonomy" id="2928153"/>
    <lineage>
        <taxon>Bacteria</taxon>
        <taxon>Bacillati</taxon>
        <taxon>Actinomycetota</taxon>
        <taxon>Actinomycetes</taxon>
        <taxon>Micrococcales</taxon>
        <taxon>Microbacteriaceae</taxon>
        <taxon>Cryobacterium</taxon>
    </lineage>
</organism>
<accession>A0AA41QTY9</accession>
<keyword evidence="1" id="KW-1133">Transmembrane helix</keyword>
<feature type="transmembrane region" description="Helical" evidence="1">
    <location>
        <begin position="63"/>
        <end position="85"/>
    </location>
</feature>
<feature type="transmembrane region" description="Helical" evidence="1">
    <location>
        <begin position="38"/>
        <end position="56"/>
    </location>
</feature>
<keyword evidence="1" id="KW-0472">Membrane</keyword>
<name>A0AA41QTY9_9MICO</name>
<evidence type="ECO:0000256" key="1">
    <source>
        <dbReference type="SAM" id="Phobius"/>
    </source>
</evidence>
<evidence type="ECO:0000313" key="3">
    <source>
        <dbReference type="Proteomes" id="UP001165341"/>
    </source>
</evidence>
<feature type="transmembrane region" description="Helical" evidence="1">
    <location>
        <begin position="91"/>
        <end position="112"/>
    </location>
</feature>
<dbReference type="AlphaFoldDB" id="A0AA41QTY9"/>
<comment type="caution">
    <text evidence="2">The sequence shown here is derived from an EMBL/GenBank/DDBJ whole genome shotgun (WGS) entry which is preliminary data.</text>
</comment>
<dbReference type="RefSeq" id="WP_243010973.1">
    <property type="nucleotide sequence ID" value="NZ_JALGAR010000001.1"/>
</dbReference>
<gene>
    <name evidence="2" type="ORF">MQH31_03815</name>
</gene>
<dbReference type="EMBL" id="JALGAR010000001">
    <property type="protein sequence ID" value="MCI4656937.1"/>
    <property type="molecule type" value="Genomic_DNA"/>
</dbReference>
<evidence type="ECO:0000313" key="2">
    <source>
        <dbReference type="EMBL" id="MCI4656937.1"/>
    </source>
</evidence>